<dbReference type="OrthoDB" id="4036062at2759"/>
<gene>
    <name evidence="1" type="ORF">LAFE_0F11144G</name>
</gene>
<protein>
    <submittedName>
        <fullName evidence="1">LAFE_0F11144g1_1</fullName>
    </submittedName>
</protein>
<accession>A0A1G4MFS4</accession>
<name>A0A1G4MFS4_LACFM</name>
<dbReference type="Pfam" id="PF00674">
    <property type="entry name" value="DUP"/>
    <property type="match status" value="1"/>
</dbReference>
<evidence type="ECO:0000313" key="2">
    <source>
        <dbReference type="Proteomes" id="UP000190831"/>
    </source>
</evidence>
<proteinExistence type="predicted"/>
<dbReference type="AlphaFoldDB" id="A0A1G4MFS4"/>
<sequence length="165" mass="19403">MLTVKILLLGRDASLHVFLYYEGLRWASFIMPWLLDVQTVFSLCVIWFLDHESRISVTTCSNRMAFLKAFMGHRNESVSQRWDHIAEDMNEVLSTCAEDPSPYFFYDGPACRAYFNRIFSIEPQKASFMSRFEFPDNNEYPELSPYVQEVKNILESENILEMENI</sequence>
<dbReference type="EMBL" id="LT598490">
    <property type="protein sequence ID" value="SCW02643.1"/>
    <property type="molecule type" value="Genomic_DNA"/>
</dbReference>
<reference evidence="2" key="1">
    <citation type="submission" date="2016-03" db="EMBL/GenBank/DDBJ databases">
        <authorList>
            <person name="Devillers H."/>
        </authorList>
    </citation>
    <scope>NUCLEOTIDE SEQUENCE [LARGE SCALE GENOMIC DNA]</scope>
</reference>
<dbReference type="InterPro" id="IPR001142">
    <property type="entry name" value="DUP/COS"/>
</dbReference>
<keyword evidence="2" id="KW-1185">Reference proteome</keyword>
<dbReference type="Proteomes" id="UP000190831">
    <property type="component" value="Chromosome F"/>
</dbReference>
<organism evidence="1 2">
    <name type="scientific">Lachancea fermentati</name>
    <name type="common">Zygosaccharomyces fermentati</name>
    <dbReference type="NCBI Taxonomy" id="4955"/>
    <lineage>
        <taxon>Eukaryota</taxon>
        <taxon>Fungi</taxon>
        <taxon>Dikarya</taxon>
        <taxon>Ascomycota</taxon>
        <taxon>Saccharomycotina</taxon>
        <taxon>Saccharomycetes</taxon>
        <taxon>Saccharomycetales</taxon>
        <taxon>Saccharomycetaceae</taxon>
        <taxon>Lachancea</taxon>
    </lineage>
</organism>
<evidence type="ECO:0000313" key="1">
    <source>
        <dbReference type="EMBL" id="SCW02643.1"/>
    </source>
</evidence>